<gene>
    <name evidence="5" type="ORF">THRCLA_02777</name>
</gene>
<dbReference type="PANTHER" id="PTHR44085">
    <property type="entry name" value="SEPIAPTERIN REDUCTASE"/>
    <property type="match status" value="1"/>
</dbReference>
<keyword evidence="6" id="KW-1185">Reference proteome</keyword>
<protein>
    <submittedName>
        <fullName evidence="5">Sepiapterin reductase</fullName>
    </submittedName>
</protein>
<dbReference type="InterPro" id="IPR036291">
    <property type="entry name" value="NAD(P)-bd_dom_sf"/>
</dbReference>
<keyword evidence="2" id="KW-0963">Cytoplasm</keyword>
<name>A0A1W0A4C1_9STRA</name>
<dbReference type="AlphaFoldDB" id="A0A1W0A4C1"/>
<dbReference type="PANTHER" id="PTHR44085:SF2">
    <property type="entry name" value="SEPIAPTERIN REDUCTASE"/>
    <property type="match status" value="1"/>
</dbReference>
<dbReference type="SUPFAM" id="SSF51735">
    <property type="entry name" value="NAD(P)-binding Rossmann-fold domains"/>
    <property type="match status" value="1"/>
</dbReference>
<organism evidence="5 6">
    <name type="scientific">Thraustotheca clavata</name>
    <dbReference type="NCBI Taxonomy" id="74557"/>
    <lineage>
        <taxon>Eukaryota</taxon>
        <taxon>Sar</taxon>
        <taxon>Stramenopiles</taxon>
        <taxon>Oomycota</taxon>
        <taxon>Saprolegniomycetes</taxon>
        <taxon>Saprolegniales</taxon>
        <taxon>Achlyaceae</taxon>
        <taxon>Thraustotheca</taxon>
    </lineage>
</organism>
<dbReference type="Gene3D" id="3.40.50.720">
    <property type="entry name" value="NAD(P)-binding Rossmann-like Domain"/>
    <property type="match status" value="1"/>
</dbReference>
<comment type="subcellular location">
    <subcellularLocation>
        <location evidence="1">Cytoplasm</location>
    </subcellularLocation>
</comment>
<dbReference type="GO" id="GO:0004757">
    <property type="term" value="F:sepiapterin reductase (NADP+) activity"/>
    <property type="evidence" value="ECO:0007669"/>
    <property type="project" value="TreeGrafter"/>
</dbReference>
<dbReference type="Pfam" id="PF00106">
    <property type="entry name" value="adh_short"/>
    <property type="match status" value="1"/>
</dbReference>
<evidence type="ECO:0000256" key="3">
    <source>
        <dbReference type="ARBA" id="ARBA00022857"/>
    </source>
</evidence>
<sequence length="287" mass="31839">MGYEIHALASCEAFTVIVITGASRGFGQAFALAFAKQRALLDDTHIQMHLWARDIDGLTQTAALVGNECKNDAMITIEITTTQVDMNNRIDYSGKIESFLASTKEIDPIQVIIVHNAGTLGEIGLVQDLSSIEMLQDHMELNVSSVMWFNKRFLDLFGTRDSTAQVSTGKNSHIIVNISSLNAIEPFATCNTYCVIKAARDMHHRVIAIEQGNIVKTLNYAPGPMDTNMQLELRESKHTNEKLKNMFNQLKANNTYVDTLTSATLCIKHVYGTNFVSGSHVDYYDIA</sequence>
<keyword evidence="3" id="KW-0521">NADP</keyword>
<evidence type="ECO:0000256" key="2">
    <source>
        <dbReference type="ARBA" id="ARBA00022490"/>
    </source>
</evidence>
<evidence type="ECO:0000256" key="1">
    <source>
        <dbReference type="ARBA" id="ARBA00004496"/>
    </source>
</evidence>
<accession>A0A1W0A4C1</accession>
<evidence type="ECO:0000256" key="4">
    <source>
        <dbReference type="ARBA" id="ARBA00023002"/>
    </source>
</evidence>
<dbReference type="OrthoDB" id="153074at2759"/>
<evidence type="ECO:0000313" key="6">
    <source>
        <dbReference type="Proteomes" id="UP000243217"/>
    </source>
</evidence>
<reference evidence="5 6" key="1">
    <citation type="journal article" date="2014" name="Genome Biol. Evol.">
        <title>The secreted proteins of Achlya hypogyna and Thraustotheca clavata identify the ancestral oomycete secretome and reveal gene acquisitions by horizontal gene transfer.</title>
        <authorList>
            <person name="Misner I."/>
            <person name="Blouin N."/>
            <person name="Leonard G."/>
            <person name="Richards T.A."/>
            <person name="Lane C.E."/>
        </authorList>
    </citation>
    <scope>NUCLEOTIDE SEQUENCE [LARGE SCALE GENOMIC DNA]</scope>
    <source>
        <strain evidence="5 6">ATCC 34112</strain>
    </source>
</reference>
<dbReference type="InterPro" id="IPR002347">
    <property type="entry name" value="SDR_fam"/>
</dbReference>
<dbReference type="GO" id="GO:0005737">
    <property type="term" value="C:cytoplasm"/>
    <property type="evidence" value="ECO:0007669"/>
    <property type="project" value="UniProtKB-SubCell"/>
</dbReference>
<dbReference type="Proteomes" id="UP000243217">
    <property type="component" value="Unassembled WGS sequence"/>
</dbReference>
<dbReference type="GO" id="GO:0006729">
    <property type="term" value="P:tetrahydrobiopterin biosynthetic process"/>
    <property type="evidence" value="ECO:0007669"/>
    <property type="project" value="TreeGrafter"/>
</dbReference>
<dbReference type="EMBL" id="JNBS01000514">
    <property type="protein sequence ID" value="OQS05031.1"/>
    <property type="molecule type" value="Genomic_DNA"/>
</dbReference>
<dbReference type="InterPro" id="IPR051721">
    <property type="entry name" value="Biopterin_syn/organic_redct"/>
</dbReference>
<evidence type="ECO:0000313" key="5">
    <source>
        <dbReference type="EMBL" id="OQS05031.1"/>
    </source>
</evidence>
<dbReference type="PRINTS" id="PR00081">
    <property type="entry name" value="GDHRDH"/>
</dbReference>
<proteinExistence type="predicted"/>
<keyword evidence="4" id="KW-0560">Oxidoreductase</keyword>
<dbReference type="STRING" id="74557.A0A1W0A4C1"/>
<comment type="caution">
    <text evidence="5">The sequence shown here is derived from an EMBL/GenBank/DDBJ whole genome shotgun (WGS) entry which is preliminary data.</text>
</comment>